<dbReference type="GO" id="GO:0003824">
    <property type="term" value="F:catalytic activity"/>
    <property type="evidence" value="ECO:0007669"/>
    <property type="project" value="UniProtKB-ARBA"/>
</dbReference>
<comment type="caution">
    <text evidence="2">The sequence shown here is derived from an EMBL/GenBank/DDBJ whole genome shotgun (WGS) entry which is preliminary data.</text>
</comment>
<accession>A0A7W5V0Z9</accession>
<evidence type="ECO:0000313" key="3">
    <source>
        <dbReference type="Proteomes" id="UP000579945"/>
    </source>
</evidence>
<dbReference type="InterPro" id="IPR050266">
    <property type="entry name" value="AB_hydrolase_sf"/>
</dbReference>
<evidence type="ECO:0000313" key="2">
    <source>
        <dbReference type="EMBL" id="MBB3725660.1"/>
    </source>
</evidence>
<evidence type="ECO:0000259" key="1">
    <source>
        <dbReference type="Pfam" id="PF12697"/>
    </source>
</evidence>
<dbReference type="InterPro" id="IPR029058">
    <property type="entry name" value="AB_hydrolase_fold"/>
</dbReference>
<dbReference type="SUPFAM" id="SSF53474">
    <property type="entry name" value="alpha/beta-Hydrolases"/>
    <property type="match status" value="1"/>
</dbReference>
<organism evidence="2 3">
    <name type="scientific">Nonomuraea dietziae</name>
    <dbReference type="NCBI Taxonomy" id="65515"/>
    <lineage>
        <taxon>Bacteria</taxon>
        <taxon>Bacillati</taxon>
        <taxon>Actinomycetota</taxon>
        <taxon>Actinomycetes</taxon>
        <taxon>Streptosporangiales</taxon>
        <taxon>Streptosporangiaceae</taxon>
        <taxon>Nonomuraea</taxon>
    </lineage>
</organism>
<dbReference type="Proteomes" id="UP000579945">
    <property type="component" value="Unassembled WGS sequence"/>
</dbReference>
<keyword evidence="3" id="KW-1185">Reference proteome</keyword>
<dbReference type="Pfam" id="PF12697">
    <property type="entry name" value="Abhydrolase_6"/>
    <property type="match status" value="1"/>
</dbReference>
<dbReference type="InterPro" id="IPR000073">
    <property type="entry name" value="AB_hydrolase_1"/>
</dbReference>
<dbReference type="AlphaFoldDB" id="A0A7W5V0Z9"/>
<protein>
    <submittedName>
        <fullName evidence="2">Pimeloyl-ACP methyl ester carboxylesterase</fullName>
    </submittedName>
</protein>
<dbReference type="PANTHER" id="PTHR43798">
    <property type="entry name" value="MONOACYLGLYCEROL LIPASE"/>
    <property type="match status" value="1"/>
</dbReference>
<sequence length="262" mass="28737">MMFVHEEHQDAGETLLFLHGGNVAGWMWRDLAASLPDHHSLIPDLPGFGASNAEPWTSVAEVADSAAAIIRDRAHGGRAHVVGLSLGAVVGTVLVARHPDLVRSAMLTGAPLQGVGTTTRVSGVAQIRWWGSRSYWRVMARAFRLPDDSVDTFVETGMGIDRASARRMLTQVYEGVPATDLEGLRRTRTPILMLAGEREPKAVHRALAEVTSRAPKAVARVVPRMHHVWSAEDPELFRRVLQHWLAAREPAPELASRRRPGD</sequence>
<reference evidence="2 3" key="1">
    <citation type="submission" date="2020-08" db="EMBL/GenBank/DDBJ databases">
        <title>Sequencing the genomes of 1000 actinobacteria strains.</title>
        <authorList>
            <person name="Klenk H.-P."/>
        </authorList>
    </citation>
    <scope>NUCLEOTIDE SEQUENCE [LARGE SCALE GENOMIC DNA]</scope>
    <source>
        <strain evidence="2 3">DSM 44320</strain>
    </source>
</reference>
<gene>
    <name evidence="2" type="ORF">FHR33_001520</name>
</gene>
<proteinExistence type="predicted"/>
<dbReference type="EMBL" id="JACIBV010000001">
    <property type="protein sequence ID" value="MBB3725660.1"/>
    <property type="molecule type" value="Genomic_DNA"/>
</dbReference>
<feature type="domain" description="AB hydrolase-1" evidence="1">
    <location>
        <begin position="15"/>
        <end position="238"/>
    </location>
</feature>
<name>A0A7W5V0Z9_9ACTN</name>
<dbReference type="Gene3D" id="3.40.50.1820">
    <property type="entry name" value="alpha/beta hydrolase"/>
    <property type="match status" value="1"/>
</dbReference>